<dbReference type="Proteomes" id="UP000838412">
    <property type="component" value="Chromosome 9"/>
</dbReference>
<dbReference type="SUPFAM" id="SSF47694">
    <property type="entry name" value="Cytochrome c oxidase subunit h"/>
    <property type="match status" value="1"/>
</dbReference>
<dbReference type="Gene3D" id="1.10.10.140">
    <property type="entry name" value="Cytochrome c oxidase, subunit VIb"/>
    <property type="match status" value="1"/>
</dbReference>
<dbReference type="InterPro" id="IPR048280">
    <property type="entry name" value="COX6B-like"/>
</dbReference>
<evidence type="ECO:0000256" key="1">
    <source>
        <dbReference type="ARBA" id="ARBA00004173"/>
    </source>
</evidence>
<keyword evidence="2" id="KW-0496">Mitochondrion</keyword>
<dbReference type="EMBL" id="OV696694">
    <property type="protein sequence ID" value="CAH1274474.1"/>
    <property type="molecule type" value="Genomic_DNA"/>
</dbReference>
<evidence type="ECO:0000313" key="6">
    <source>
        <dbReference type="EMBL" id="CAH1274474.1"/>
    </source>
</evidence>
<accession>A0A8K0AEH7</accession>
<protein>
    <recommendedName>
        <fullName evidence="4">Cytochrome c oxidase subunit 6B1</fullName>
    </recommendedName>
    <alternativeName>
        <fullName evidence="5">Cytochrome c oxidase subunit VIb isoform 1</fullName>
    </alternativeName>
</protein>
<dbReference type="GO" id="GO:0045277">
    <property type="term" value="C:respiratory chain complex IV"/>
    <property type="evidence" value="ECO:0007669"/>
    <property type="project" value="InterPro"/>
</dbReference>
<dbReference type="AlphaFoldDB" id="A0A8K0AEH7"/>
<dbReference type="InterPro" id="IPR003213">
    <property type="entry name" value="Cyt_c_oxidase_su6B"/>
</dbReference>
<dbReference type="PANTHER" id="PTHR11387">
    <property type="entry name" value="CYTOCHROME C OXIDASE SUBUNIT 6B"/>
    <property type="match status" value="1"/>
</dbReference>
<comment type="subcellular location">
    <subcellularLocation>
        <location evidence="1">Mitochondrion</location>
    </subcellularLocation>
</comment>
<sequence>MQTRDIPLEVVFEFLPSDDPAFWSRDHTAAILISRKRSSVISSVKTVNFQSSAMAEPEPGTYKVAEAKTAPFDARFPNTNQARYCWQGYIDFHRCTNIRGEDYEPCQYFRHVYRAMCPKSWTEAWDEQREGGTFAGRV</sequence>
<dbReference type="GO" id="GO:0005739">
    <property type="term" value="C:mitochondrion"/>
    <property type="evidence" value="ECO:0007669"/>
    <property type="project" value="UniProtKB-SubCell"/>
</dbReference>
<dbReference type="Pfam" id="PF02297">
    <property type="entry name" value="COX6B"/>
    <property type="match status" value="1"/>
</dbReference>
<proteinExistence type="predicted"/>
<keyword evidence="7" id="KW-1185">Reference proteome</keyword>
<dbReference type="CDD" id="cd00926">
    <property type="entry name" value="Cyt_c_Oxidase_VIb"/>
    <property type="match status" value="1"/>
</dbReference>
<gene>
    <name evidence="6" type="primary">COX6B1</name>
    <name evidence="6" type="ORF">BLAG_LOCUS25479</name>
</gene>
<evidence type="ECO:0000256" key="5">
    <source>
        <dbReference type="ARBA" id="ARBA00042114"/>
    </source>
</evidence>
<keyword evidence="3" id="KW-1015">Disulfide bond</keyword>
<dbReference type="FunFam" id="1.10.10.140:FF:000001">
    <property type="entry name" value="Cytochrome c oxidase subunit 6B1"/>
    <property type="match status" value="1"/>
</dbReference>
<evidence type="ECO:0000256" key="4">
    <source>
        <dbReference type="ARBA" id="ARBA00040060"/>
    </source>
</evidence>
<dbReference type="OrthoDB" id="1107506at2759"/>
<dbReference type="InterPro" id="IPR036549">
    <property type="entry name" value="CX6/COA6-like_sf"/>
</dbReference>
<evidence type="ECO:0000256" key="3">
    <source>
        <dbReference type="ARBA" id="ARBA00023157"/>
    </source>
</evidence>
<reference evidence="6" key="1">
    <citation type="submission" date="2022-01" db="EMBL/GenBank/DDBJ databases">
        <authorList>
            <person name="Braso-Vives M."/>
        </authorList>
    </citation>
    <scope>NUCLEOTIDE SEQUENCE</scope>
</reference>
<evidence type="ECO:0000313" key="7">
    <source>
        <dbReference type="Proteomes" id="UP000838412"/>
    </source>
</evidence>
<name>A0A8K0AEH7_BRALA</name>
<organism evidence="6 7">
    <name type="scientific">Branchiostoma lanceolatum</name>
    <name type="common">Common lancelet</name>
    <name type="synonym">Amphioxus lanceolatum</name>
    <dbReference type="NCBI Taxonomy" id="7740"/>
    <lineage>
        <taxon>Eukaryota</taxon>
        <taxon>Metazoa</taxon>
        <taxon>Chordata</taxon>
        <taxon>Cephalochordata</taxon>
        <taxon>Leptocardii</taxon>
        <taxon>Amphioxiformes</taxon>
        <taxon>Branchiostomatidae</taxon>
        <taxon>Branchiostoma</taxon>
    </lineage>
</organism>
<evidence type="ECO:0000256" key="2">
    <source>
        <dbReference type="ARBA" id="ARBA00023128"/>
    </source>
</evidence>